<comment type="subcellular location">
    <subcellularLocation>
        <location evidence="1">Fimbrium</location>
    </subcellularLocation>
</comment>
<dbReference type="PANTHER" id="PTHR33420:SF3">
    <property type="entry name" value="FIMBRIAL SUBUNIT ELFA"/>
    <property type="match status" value="1"/>
</dbReference>
<dbReference type="AlphaFoldDB" id="A0AAI9GFF0"/>
<dbReference type="GO" id="GO:0009289">
    <property type="term" value="C:pilus"/>
    <property type="evidence" value="ECO:0007669"/>
    <property type="project" value="UniProtKB-SubCell"/>
</dbReference>
<dbReference type="PANTHER" id="PTHR33420">
    <property type="entry name" value="FIMBRIAL SUBUNIT ELFA-RELATED"/>
    <property type="match status" value="1"/>
</dbReference>
<dbReference type="InterPro" id="IPR008966">
    <property type="entry name" value="Adhesion_dom_sf"/>
</dbReference>
<reference evidence="5" key="1">
    <citation type="submission" date="2024-02" db="EMBL/GenBank/DDBJ databases">
        <authorList>
            <consortium name="Clinical and Environmental Microbiology Branch: Whole genome sequencing antimicrobial resistance pathogens in the healthcare setting"/>
        </authorList>
    </citation>
    <scope>NUCLEOTIDE SEQUENCE</scope>
    <source>
        <strain evidence="5">2021GO-0154</strain>
    </source>
</reference>
<sequence length="197" mass="20610">MKLSNKAILAPIAAVVLFASVAHANNKMTVDFTGQISSATCDVDLGISGETSVDLGWIPMSDFSMGQSNYLEGGNKSFEIALTQCQYGTQIEVGEDGQPQTVSVEGKGDAELKVTGTTLSGTNEIFSSASTGSNGVILYEVANSNTPVTNNQGIKLSNTGTKQTVAFTAKLASKAKENFAIPSSDVKAPITFTYTYN</sequence>
<protein>
    <submittedName>
        <fullName evidence="5">Type 1 fimbrial protein</fullName>
    </submittedName>
</protein>
<evidence type="ECO:0000256" key="3">
    <source>
        <dbReference type="ARBA" id="ARBA00022729"/>
    </source>
</evidence>
<dbReference type="GO" id="GO:0043709">
    <property type="term" value="P:cell adhesion involved in single-species biofilm formation"/>
    <property type="evidence" value="ECO:0007669"/>
    <property type="project" value="TreeGrafter"/>
</dbReference>
<evidence type="ECO:0000256" key="2">
    <source>
        <dbReference type="ARBA" id="ARBA00006671"/>
    </source>
</evidence>
<evidence type="ECO:0000256" key="1">
    <source>
        <dbReference type="ARBA" id="ARBA00004561"/>
    </source>
</evidence>
<dbReference type="InterPro" id="IPR050263">
    <property type="entry name" value="Bact_Fimbrial_Adh_Pro"/>
</dbReference>
<name>A0AAI9GFF0_PROST</name>
<evidence type="ECO:0000313" key="5">
    <source>
        <dbReference type="EMBL" id="EMJ5133747.1"/>
    </source>
</evidence>
<proteinExistence type="inferred from homology"/>
<dbReference type="SUPFAM" id="SSF49401">
    <property type="entry name" value="Bacterial adhesins"/>
    <property type="match status" value="1"/>
</dbReference>
<keyword evidence="3" id="KW-0732">Signal</keyword>
<organism evidence="5">
    <name type="scientific">Providencia stuartii</name>
    <dbReference type="NCBI Taxonomy" id="588"/>
    <lineage>
        <taxon>Bacteria</taxon>
        <taxon>Pseudomonadati</taxon>
        <taxon>Pseudomonadota</taxon>
        <taxon>Gammaproteobacteria</taxon>
        <taxon>Enterobacterales</taxon>
        <taxon>Morganellaceae</taxon>
        <taxon>Providencia</taxon>
    </lineage>
</organism>
<comment type="similarity">
    <text evidence="2">Belongs to the fimbrial protein family.</text>
</comment>
<dbReference type="EMBL" id="ABMABF030000004">
    <property type="protein sequence ID" value="EMJ5133747.1"/>
    <property type="molecule type" value="Genomic_DNA"/>
</dbReference>
<keyword evidence="4" id="KW-0281">Fimbrium</keyword>
<dbReference type="InterPro" id="IPR036937">
    <property type="entry name" value="Adhesion_dom_fimbrial_sf"/>
</dbReference>
<evidence type="ECO:0000256" key="4">
    <source>
        <dbReference type="ARBA" id="ARBA00023263"/>
    </source>
</evidence>
<comment type="caution">
    <text evidence="5">The sequence shown here is derived from an EMBL/GenBank/DDBJ whole genome shotgun (WGS) entry which is preliminary data.</text>
</comment>
<gene>
    <name evidence="5" type="ORF">RG298_001445</name>
</gene>
<dbReference type="Gene3D" id="2.60.40.1090">
    <property type="entry name" value="Fimbrial-type adhesion domain"/>
    <property type="match status" value="1"/>
</dbReference>
<accession>A0AAI9GFF0</accession>